<accession>A0A6G5QKQ2</accession>
<evidence type="ECO:0000259" key="5">
    <source>
        <dbReference type="SMART" id="SM00062"/>
    </source>
</evidence>
<dbReference type="Proteomes" id="UP000502377">
    <property type="component" value="Chromosome"/>
</dbReference>
<comment type="subcellular location">
    <subcellularLocation>
        <location evidence="1">Cell envelope</location>
    </subcellularLocation>
</comment>
<dbReference type="SUPFAM" id="SSF53850">
    <property type="entry name" value="Periplasmic binding protein-like II"/>
    <property type="match status" value="1"/>
</dbReference>
<proteinExistence type="inferred from homology"/>
<dbReference type="EMBL" id="CP012543">
    <property type="protein sequence ID" value="QCD46275.1"/>
    <property type="molecule type" value="Genomic_DNA"/>
</dbReference>
<dbReference type="Pfam" id="PF00497">
    <property type="entry name" value="SBP_bac_3"/>
    <property type="match status" value="1"/>
</dbReference>
<reference evidence="6 7" key="1">
    <citation type="submission" date="2016-07" db="EMBL/GenBank/DDBJ databases">
        <title>Comparative genomics of the Campylobacter concisus group.</title>
        <authorList>
            <person name="Miller W.G."/>
            <person name="Yee E."/>
            <person name="Chapman M.H."/>
            <person name="Huynh S."/>
            <person name="Bono J.L."/>
            <person name="On S.L.W."/>
            <person name="StLeger J."/>
            <person name="Foster G."/>
            <person name="Parker C.T."/>
        </authorList>
    </citation>
    <scope>NUCLEOTIDE SEQUENCE [LARGE SCALE GENOMIC DNA]</scope>
    <source>
        <strain evidence="6 7">ATCC 33238</strain>
    </source>
</reference>
<dbReference type="PANTHER" id="PTHR35936">
    <property type="entry name" value="MEMBRANE-BOUND LYTIC MUREIN TRANSGLYCOSYLASE F"/>
    <property type="match status" value="1"/>
</dbReference>
<evidence type="ECO:0000256" key="2">
    <source>
        <dbReference type="ARBA" id="ARBA00010333"/>
    </source>
</evidence>
<name>A0A6G5QKQ2_CAMRE</name>
<evidence type="ECO:0000313" key="7">
    <source>
        <dbReference type="Proteomes" id="UP000502377"/>
    </source>
</evidence>
<protein>
    <submittedName>
        <fullName evidence="6">Amino acid ABC transporter, periplasmic arginine/lysine/histidine-binding protein</fullName>
    </submittedName>
</protein>
<dbReference type="InterPro" id="IPR001638">
    <property type="entry name" value="Solute-binding_3/MltF_N"/>
</dbReference>
<feature type="domain" description="Solute-binding protein family 3/N-terminal" evidence="5">
    <location>
        <begin position="56"/>
        <end position="273"/>
    </location>
</feature>
<dbReference type="AlphaFoldDB" id="A0A6G5QKQ2"/>
<dbReference type="GO" id="GO:0030313">
    <property type="term" value="C:cell envelope"/>
    <property type="evidence" value="ECO:0007669"/>
    <property type="project" value="UniProtKB-SubCell"/>
</dbReference>
<keyword evidence="3" id="KW-0732">Signal</keyword>
<gene>
    <name evidence="6" type="ORF">CRECT_0585</name>
</gene>
<evidence type="ECO:0000256" key="4">
    <source>
        <dbReference type="RuleBase" id="RU003744"/>
    </source>
</evidence>
<sequence length="273" mass="29514">MSQNIVAALSAGKFKKLFVFAVTALMLSGCGQSSNEKASKDAAVKNEAAPVAVQQTIRVGSSADYPPFEYIDEHNKIVGFEIDMIEAVGKKIGVKFDIQNMSFDGLIPALKTGKIDAALSGMSATEERRKSVDFTKPYYFSDNLFIRKKGADVNATNMHLKKISAQVGTLQETAAKSICGDLAVPAENVAAAILALKAGKIDIVLTDSPIGYEYLKQNSDLEEFLKLPDGTEGFAVAFDKGKHLELIGKIDAAIEELKKSGEFDKMMEKYGLK</sequence>
<dbReference type="RefSeq" id="WP_004319151.1">
    <property type="nucleotide sequence ID" value="NZ_CP012543.1"/>
</dbReference>
<dbReference type="PANTHER" id="PTHR35936:SF17">
    <property type="entry name" value="ARGININE-BINDING EXTRACELLULAR PROTEIN ARTP"/>
    <property type="match status" value="1"/>
</dbReference>
<dbReference type="Gene3D" id="3.40.190.10">
    <property type="entry name" value="Periplasmic binding protein-like II"/>
    <property type="match status" value="2"/>
</dbReference>
<evidence type="ECO:0000256" key="3">
    <source>
        <dbReference type="ARBA" id="ARBA00022729"/>
    </source>
</evidence>
<organism evidence="6 7">
    <name type="scientific">Campylobacter rectus</name>
    <name type="common">Wolinella recta</name>
    <dbReference type="NCBI Taxonomy" id="203"/>
    <lineage>
        <taxon>Bacteria</taxon>
        <taxon>Pseudomonadati</taxon>
        <taxon>Campylobacterota</taxon>
        <taxon>Epsilonproteobacteria</taxon>
        <taxon>Campylobacterales</taxon>
        <taxon>Campylobacteraceae</taxon>
        <taxon>Campylobacter</taxon>
    </lineage>
</organism>
<dbReference type="PROSITE" id="PS01039">
    <property type="entry name" value="SBP_BACTERIAL_3"/>
    <property type="match status" value="1"/>
</dbReference>
<evidence type="ECO:0000313" key="6">
    <source>
        <dbReference type="EMBL" id="QCD46275.1"/>
    </source>
</evidence>
<evidence type="ECO:0000256" key="1">
    <source>
        <dbReference type="ARBA" id="ARBA00004196"/>
    </source>
</evidence>
<dbReference type="SMART" id="SM00062">
    <property type="entry name" value="PBPb"/>
    <property type="match status" value="1"/>
</dbReference>
<comment type="similarity">
    <text evidence="2 4">Belongs to the bacterial solute-binding protein 3 family.</text>
</comment>
<dbReference type="InterPro" id="IPR018313">
    <property type="entry name" value="SBP_3_CS"/>
</dbReference>
<dbReference type="KEGG" id="crx:CRECT_0585"/>